<evidence type="ECO:0000313" key="3">
    <source>
        <dbReference type="Proteomes" id="UP001597526"/>
    </source>
</evidence>
<organism evidence="2 3">
    <name type="scientific">Croceitalea marina</name>
    <dbReference type="NCBI Taxonomy" id="1775166"/>
    <lineage>
        <taxon>Bacteria</taxon>
        <taxon>Pseudomonadati</taxon>
        <taxon>Bacteroidota</taxon>
        <taxon>Flavobacteriia</taxon>
        <taxon>Flavobacteriales</taxon>
        <taxon>Flavobacteriaceae</taxon>
        <taxon>Croceitalea</taxon>
    </lineage>
</organism>
<dbReference type="EMBL" id="JBHULB010000078">
    <property type="protein sequence ID" value="MFD2588367.1"/>
    <property type="molecule type" value="Genomic_DNA"/>
</dbReference>
<reference evidence="3" key="1">
    <citation type="journal article" date="2019" name="Int. J. Syst. Evol. Microbiol.">
        <title>The Global Catalogue of Microorganisms (GCM) 10K type strain sequencing project: providing services to taxonomists for standard genome sequencing and annotation.</title>
        <authorList>
            <consortium name="The Broad Institute Genomics Platform"/>
            <consortium name="The Broad Institute Genome Sequencing Center for Infectious Disease"/>
            <person name="Wu L."/>
            <person name="Ma J."/>
        </authorList>
    </citation>
    <scope>NUCLEOTIDE SEQUENCE [LARGE SCALE GENOMIC DNA]</scope>
    <source>
        <strain evidence="3">KCTC 52368</strain>
    </source>
</reference>
<sequence length="160" mass="16635">MKKFRILFLTLVFGIALLNCSSSDDGSGDGEFIRARVETLSFESSDSANGATASKIDGGEFVTFIVQGFDAAGNSMVIVVPEYEGPGTYGLGNSNGSFSGSGLFADLSSAWSSTNEGGTGSITILTDNEETTGSFEFLGVDANAANSTRNVTSGSFRVRF</sequence>
<keyword evidence="3" id="KW-1185">Reference proteome</keyword>
<evidence type="ECO:0000256" key="1">
    <source>
        <dbReference type="SAM" id="SignalP"/>
    </source>
</evidence>
<protein>
    <submittedName>
        <fullName evidence="2">Uncharacterized protein</fullName>
    </submittedName>
</protein>
<gene>
    <name evidence="2" type="ORF">ACFSQJ_15630</name>
</gene>
<evidence type="ECO:0000313" key="2">
    <source>
        <dbReference type="EMBL" id="MFD2588367.1"/>
    </source>
</evidence>
<feature type="chain" id="PRO_5045694410" evidence="1">
    <location>
        <begin position="25"/>
        <end position="160"/>
    </location>
</feature>
<feature type="signal peptide" evidence="1">
    <location>
        <begin position="1"/>
        <end position="24"/>
    </location>
</feature>
<comment type="caution">
    <text evidence="2">The sequence shown here is derived from an EMBL/GenBank/DDBJ whole genome shotgun (WGS) entry which is preliminary data.</text>
</comment>
<dbReference type="RefSeq" id="WP_377767897.1">
    <property type="nucleotide sequence ID" value="NZ_JBHULB010000078.1"/>
</dbReference>
<accession>A0ABW5MYH7</accession>
<name>A0ABW5MYH7_9FLAO</name>
<proteinExistence type="predicted"/>
<keyword evidence="1" id="KW-0732">Signal</keyword>
<dbReference type="Proteomes" id="UP001597526">
    <property type="component" value="Unassembled WGS sequence"/>
</dbReference>